<evidence type="ECO:0000256" key="8">
    <source>
        <dbReference type="SAM" id="Coils"/>
    </source>
</evidence>
<evidence type="ECO:0000256" key="4">
    <source>
        <dbReference type="ARBA" id="ARBA00023015"/>
    </source>
</evidence>
<dbReference type="GO" id="GO:0000123">
    <property type="term" value="C:histone acetyltransferase complex"/>
    <property type="evidence" value="ECO:0007669"/>
    <property type="project" value="InterPro"/>
</dbReference>
<evidence type="ECO:0000256" key="1">
    <source>
        <dbReference type="ARBA" id="ARBA00004123"/>
    </source>
</evidence>
<accession>A0A6A3BHX6</accession>
<comment type="similarity">
    <text evidence="2">Belongs to the EAF6 family.</text>
</comment>
<dbReference type="PANTHER" id="PTHR13476">
    <property type="entry name" value="CHROMATIN MODIFICATION-RELATED PROTEIN MEAF6"/>
    <property type="match status" value="1"/>
</dbReference>
<dbReference type="OrthoDB" id="440324at2759"/>
<evidence type="ECO:0000256" key="7">
    <source>
        <dbReference type="ARBA" id="ARBA00023242"/>
    </source>
</evidence>
<evidence type="ECO:0000256" key="9">
    <source>
        <dbReference type="SAM" id="MobiDB-lite"/>
    </source>
</evidence>
<feature type="coiled-coil region" evidence="8">
    <location>
        <begin position="15"/>
        <end position="42"/>
    </location>
</feature>
<feature type="compositionally biased region" description="Basic and acidic residues" evidence="9">
    <location>
        <begin position="96"/>
        <end position="109"/>
    </location>
</feature>
<evidence type="ECO:0000256" key="6">
    <source>
        <dbReference type="ARBA" id="ARBA00023163"/>
    </source>
</evidence>
<keyword evidence="7" id="KW-0539">Nucleus</keyword>
<feature type="region of interest" description="Disordered" evidence="9">
    <location>
        <begin position="86"/>
        <end position="155"/>
    </location>
</feature>
<keyword evidence="3" id="KW-0156">Chromatin regulator</keyword>
<evidence type="ECO:0000256" key="5">
    <source>
        <dbReference type="ARBA" id="ARBA00023054"/>
    </source>
</evidence>
<dbReference type="AlphaFoldDB" id="A0A6A3BHX6"/>
<comment type="subcellular location">
    <subcellularLocation>
        <location evidence="1">Nucleus</location>
    </subcellularLocation>
</comment>
<protein>
    <submittedName>
        <fullName evidence="10">Inorganic phosphate transporter 1-7-like</fullName>
    </submittedName>
</protein>
<organism evidence="10 11">
    <name type="scientific">Hibiscus syriacus</name>
    <name type="common">Rose of Sharon</name>
    <dbReference type="NCBI Taxonomy" id="106335"/>
    <lineage>
        <taxon>Eukaryota</taxon>
        <taxon>Viridiplantae</taxon>
        <taxon>Streptophyta</taxon>
        <taxon>Embryophyta</taxon>
        <taxon>Tracheophyta</taxon>
        <taxon>Spermatophyta</taxon>
        <taxon>Magnoliopsida</taxon>
        <taxon>eudicotyledons</taxon>
        <taxon>Gunneridae</taxon>
        <taxon>Pentapetalae</taxon>
        <taxon>rosids</taxon>
        <taxon>malvids</taxon>
        <taxon>Malvales</taxon>
        <taxon>Malvaceae</taxon>
        <taxon>Malvoideae</taxon>
        <taxon>Hibiscus</taxon>
    </lineage>
</organism>
<dbReference type="Pfam" id="PF09340">
    <property type="entry name" value="NuA4"/>
    <property type="match status" value="1"/>
</dbReference>
<dbReference type="GO" id="GO:0006325">
    <property type="term" value="P:chromatin organization"/>
    <property type="evidence" value="ECO:0007669"/>
    <property type="project" value="UniProtKB-KW"/>
</dbReference>
<dbReference type="GO" id="GO:0005634">
    <property type="term" value="C:nucleus"/>
    <property type="evidence" value="ECO:0007669"/>
    <property type="project" value="UniProtKB-SubCell"/>
</dbReference>
<name>A0A6A3BHX6_HIBSY</name>
<evidence type="ECO:0000256" key="3">
    <source>
        <dbReference type="ARBA" id="ARBA00022853"/>
    </source>
</evidence>
<gene>
    <name evidence="10" type="ORF">F3Y22_tig00110195pilonHSYRG00291</name>
</gene>
<sequence>MSLGHKSSGNPAAILSSLVNKREKLQDDLRNIEKQVYELETNYLQDSSHFGHVLKGFEGFLSSSKNTSNLKRSRKFQPEDRLFSLSSVTSPAAEELGVRQDDGRSDRSKGGGIAANGQGKPKKGRTASSARDGKRTRPSSEQDFDDEDDPDMSLR</sequence>
<keyword evidence="5 8" id="KW-0175">Coiled coil</keyword>
<keyword evidence="4" id="KW-0805">Transcription regulation</keyword>
<dbReference type="InterPro" id="IPR015418">
    <property type="entry name" value="Eaf6"/>
</dbReference>
<reference evidence="10" key="1">
    <citation type="submission" date="2019-09" db="EMBL/GenBank/DDBJ databases">
        <title>Draft genome information of white flower Hibiscus syriacus.</title>
        <authorList>
            <person name="Kim Y.-M."/>
        </authorList>
    </citation>
    <scope>NUCLEOTIDE SEQUENCE [LARGE SCALE GENOMIC DNA]</scope>
    <source>
        <strain evidence="10">YM2019G1</strain>
    </source>
</reference>
<feature type="compositionally biased region" description="Acidic residues" evidence="9">
    <location>
        <begin position="142"/>
        <end position="155"/>
    </location>
</feature>
<evidence type="ECO:0000313" key="11">
    <source>
        <dbReference type="Proteomes" id="UP000436088"/>
    </source>
</evidence>
<keyword evidence="11" id="KW-1185">Reference proteome</keyword>
<keyword evidence="6" id="KW-0804">Transcription</keyword>
<feature type="compositionally biased region" description="Basic and acidic residues" evidence="9">
    <location>
        <begin position="131"/>
        <end position="140"/>
    </location>
</feature>
<evidence type="ECO:0000256" key="2">
    <source>
        <dbReference type="ARBA" id="ARBA00010916"/>
    </source>
</evidence>
<dbReference type="EMBL" id="VEPZ02000870">
    <property type="protein sequence ID" value="KAE8714632.1"/>
    <property type="molecule type" value="Genomic_DNA"/>
</dbReference>
<dbReference type="Proteomes" id="UP000436088">
    <property type="component" value="Unassembled WGS sequence"/>
</dbReference>
<comment type="caution">
    <text evidence="10">The sequence shown here is derived from an EMBL/GenBank/DDBJ whole genome shotgun (WGS) entry which is preliminary data.</text>
</comment>
<evidence type="ECO:0000313" key="10">
    <source>
        <dbReference type="EMBL" id="KAE8714632.1"/>
    </source>
</evidence>
<proteinExistence type="inferred from homology"/>